<reference evidence="1" key="1">
    <citation type="submission" date="2016-10" db="EMBL/GenBank/DDBJ databases">
        <authorList>
            <person name="de Groot N.N."/>
        </authorList>
    </citation>
    <scope>NUCLEOTIDE SEQUENCE</scope>
</reference>
<dbReference type="EMBL" id="FPHS01000021">
    <property type="protein sequence ID" value="SFV78767.1"/>
    <property type="molecule type" value="Genomic_DNA"/>
</dbReference>
<sequence length="82" mass="9611">MNYKIEKLMTPCQSKEPGCWNVNYQKRIQKSLQGYRINLSYEGKRFTTRMRTKPNGEQLKIRVRGNLLSQTSRVAINALAVY</sequence>
<organism evidence="1">
    <name type="scientific">hydrothermal vent metagenome</name>
    <dbReference type="NCBI Taxonomy" id="652676"/>
    <lineage>
        <taxon>unclassified sequences</taxon>
        <taxon>metagenomes</taxon>
        <taxon>ecological metagenomes</taxon>
    </lineage>
</organism>
<proteinExistence type="predicted"/>
<evidence type="ECO:0000313" key="1">
    <source>
        <dbReference type="EMBL" id="SFV78767.1"/>
    </source>
</evidence>
<accession>A0A1W1DCH7</accession>
<gene>
    <name evidence="1" type="ORF">MNB_SUP05-11-75</name>
</gene>
<protein>
    <submittedName>
        <fullName evidence="1">Uncharacterized protein</fullName>
    </submittedName>
</protein>
<dbReference type="AlphaFoldDB" id="A0A1W1DCH7"/>
<name>A0A1W1DCH7_9ZZZZ</name>